<dbReference type="InterPro" id="IPR001789">
    <property type="entry name" value="Sig_transdc_resp-reg_receiver"/>
</dbReference>
<feature type="domain" description="Response regulatory" evidence="8">
    <location>
        <begin position="3"/>
        <end position="116"/>
    </location>
</feature>
<evidence type="ECO:0000256" key="5">
    <source>
        <dbReference type="ARBA" id="ARBA00023163"/>
    </source>
</evidence>
<sequence length="225" mass="26049">MMRILIVEDEVKIARYLVQGFVESRYQAECVHTGLEALERLRQASFHLVILDVMLPDLDGWSVLTILRQFSQVPVIFLTAKDQIPDRVKGLELGADDYLAKPFSYVELLARVRSLLRRQNIQPENVLKLADLSLDLLQHKAYRADQPINLSKKEFELLRFMLQHANQIVSRRQIASDVWHINFDTDTNFIDVAIRRLRSKVDDASNLKLIHTIRGLGYKLSEETP</sequence>
<dbReference type="Pfam" id="PF00072">
    <property type="entry name" value="Response_reg"/>
    <property type="match status" value="1"/>
</dbReference>
<feature type="domain" description="OmpR/PhoB-type" evidence="9">
    <location>
        <begin position="124"/>
        <end position="222"/>
    </location>
</feature>
<dbReference type="InterPro" id="IPR006291">
    <property type="entry name" value="CusR-like"/>
</dbReference>
<organism evidence="10 11">
    <name type="scientific">Acinetobacter soli NIPH 2899</name>
    <dbReference type="NCBI Taxonomy" id="1217677"/>
    <lineage>
        <taxon>Bacteria</taxon>
        <taxon>Pseudomonadati</taxon>
        <taxon>Pseudomonadota</taxon>
        <taxon>Gammaproteobacteria</taxon>
        <taxon>Moraxellales</taxon>
        <taxon>Moraxellaceae</taxon>
        <taxon>Acinetobacter</taxon>
    </lineage>
</organism>
<keyword evidence="3" id="KW-0805">Transcription regulation</keyword>
<dbReference type="InterPro" id="IPR001867">
    <property type="entry name" value="OmpR/PhoB-type_DNA-bd"/>
</dbReference>
<keyword evidence="1 6" id="KW-0597">Phosphoprotein</keyword>
<gene>
    <name evidence="10" type="ORF">F950_00249</name>
</gene>
<feature type="modified residue" description="4-aspartylphosphate" evidence="6">
    <location>
        <position position="52"/>
    </location>
</feature>
<evidence type="ECO:0000259" key="9">
    <source>
        <dbReference type="PROSITE" id="PS51755"/>
    </source>
</evidence>
<evidence type="ECO:0000313" key="11">
    <source>
        <dbReference type="Proteomes" id="UP000018433"/>
    </source>
</evidence>
<dbReference type="PANTHER" id="PTHR48111">
    <property type="entry name" value="REGULATOR OF RPOS"/>
    <property type="match status" value="1"/>
</dbReference>
<dbReference type="Proteomes" id="UP000018433">
    <property type="component" value="Unassembled WGS sequence"/>
</dbReference>
<dbReference type="CDD" id="cd19935">
    <property type="entry name" value="REC_OmpR_CusR-like"/>
    <property type="match status" value="1"/>
</dbReference>
<dbReference type="Pfam" id="PF00486">
    <property type="entry name" value="Trans_reg_C"/>
    <property type="match status" value="1"/>
</dbReference>
<evidence type="ECO:0000313" key="10">
    <source>
        <dbReference type="EMBL" id="ENV61004.1"/>
    </source>
</evidence>
<dbReference type="SUPFAM" id="SSF52172">
    <property type="entry name" value="CheY-like"/>
    <property type="match status" value="1"/>
</dbReference>
<dbReference type="NCBIfam" id="TIGR01387">
    <property type="entry name" value="cztR_silR_copR"/>
    <property type="match status" value="1"/>
</dbReference>
<keyword evidence="5" id="KW-0804">Transcription</keyword>
<reference evidence="10 11" key="1">
    <citation type="submission" date="2013-02" db="EMBL/GenBank/DDBJ databases">
        <title>The Genome Sequence of Acinetobacter soli NIPH 2899.</title>
        <authorList>
            <consortium name="The Broad Institute Genome Sequencing Platform"/>
            <consortium name="The Broad Institute Genome Sequencing Center for Infectious Disease"/>
            <person name="Cerqueira G."/>
            <person name="Feldgarden M."/>
            <person name="Courvalin P."/>
            <person name="Perichon B."/>
            <person name="Grillot-Courvalin C."/>
            <person name="Clermont D."/>
            <person name="Rocha E."/>
            <person name="Yoon E.-J."/>
            <person name="Nemec A."/>
            <person name="Walker B."/>
            <person name="Young S.K."/>
            <person name="Zeng Q."/>
            <person name="Gargeya S."/>
            <person name="Fitzgerald M."/>
            <person name="Haas B."/>
            <person name="Abouelleil A."/>
            <person name="Alvarado L."/>
            <person name="Arachchi H.M."/>
            <person name="Berlin A.M."/>
            <person name="Chapman S.B."/>
            <person name="Dewar J."/>
            <person name="Goldberg J."/>
            <person name="Griggs A."/>
            <person name="Gujja S."/>
            <person name="Hansen M."/>
            <person name="Howarth C."/>
            <person name="Imamovic A."/>
            <person name="Larimer J."/>
            <person name="McCowan C."/>
            <person name="Murphy C."/>
            <person name="Neiman D."/>
            <person name="Pearson M."/>
            <person name="Priest M."/>
            <person name="Roberts A."/>
            <person name="Saif S."/>
            <person name="Shea T."/>
            <person name="Sisk P."/>
            <person name="Sykes S."/>
            <person name="Wortman J."/>
            <person name="Nusbaum C."/>
            <person name="Birren B."/>
        </authorList>
    </citation>
    <scope>NUCLEOTIDE SEQUENCE [LARGE SCALE GENOMIC DNA]</scope>
    <source>
        <strain evidence="10 11">NIPH 2899</strain>
    </source>
</reference>
<evidence type="ECO:0000259" key="8">
    <source>
        <dbReference type="PROSITE" id="PS50110"/>
    </source>
</evidence>
<keyword evidence="2" id="KW-0902">Two-component regulatory system</keyword>
<evidence type="ECO:0000256" key="6">
    <source>
        <dbReference type="PROSITE-ProRule" id="PRU00169"/>
    </source>
</evidence>
<dbReference type="PROSITE" id="PS51755">
    <property type="entry name" value="OMPR_PHOB"/>
    <property type="match status" value="1"/>
</dbReference>
<evidence type="ECO:0000256" key="1">
    <source>
        <dbReference type="ARBA" id="ARBA00022553"/>
    </source>
</evidence>
<dbReference type="PROSITE" id="PS50110">
    <property type="entry name" value="RESPONSE_REGULATORY"/>
    <property type="match status" value="1"/>
</dbReference>
<evidence type="ECO:0008006" key="12">
    <source>
        <dbReference type="Google" id="ProtNLM"/>
    </source>
</evidence>
<accession>A0ABP2U8D0</accession>
<dbReference type="PANTHER" id="PTHR48111:SF41">
    <property type="entry name" value="TRANSCRIPTIONAL REGULATORY PROTEIN CUSR-RELATED"/>
    <property type="match status" value="1"/>
</dbReference>
<dbReference type="Gene3D" id="1.10.10.10">
    <property type="entry name" value="Winged helix-like DNA-binding domain superfamily/Winged helix DNA-binding domain"/>
    <property type="match status" value="1"/>
</dbReference>
<dbReference type="SMART" id="SM00862">
    <property type="entry name" value="Trans_reg_C"/>
    <property type="match status" value="1"/>
</dbReference>
<evidence type="ECO:0000256" key="4">
    <source>
        <dbReference type="ARBA" id="ARBA00023125"/>
    </source>
</evidence>
<keyword evidence="4 7" id="KW-0238">DNA-binding</keyword>
<dbReference type="InterPro" id="IPR039420">
    <property type="entry name" value="WalR-like"/>
</dbReference>
<dbReference type="InterPro" id="IPR011006">
    <property type="entry name" value="CheY-like_superfamily"/>
</dbReference>
<keyword evidence="11" id="KW-1185">Reference proteome</keyword>
<dbReference type="InterPro" id="IPR036388">
    <property type="entry name" value="WH-like_DNA-bd_sf"/>
</dbReference>
<evidence type="ECO:0000256" key="7">
    <source>
        <dbReference type="PROSITE-ProRule" id="PRU01091"/>
    </source>
</evidence>
<dbReference type="Gene3D" id="3.40.50.2300">
    <property type="match status" value="1"/>
</dbReference>
<dbReference type="CDD" id="cd00383">
    <property type="entry name" value="trans_reg_C"/>
    <property type="match status" value="1"/>
</dbReference>
<dbReference type="Gene3D" id="6.10.250.690">
    <property type="match status" value="1"/>
</dbReference>
<evidence type="ECO:0000256" key="3">
    <source>
        <dbReference type="ARBA" id="ARBA00023015"/>
    </source>
</evidence>
<name>A0ABP2U8D0_9GAMM</name>
<dbReference type="SMART" id="SM00448">
    <property type="entry name" value="REC"/>
    <property type="match status" value="1"/>
</dbReference>
<proteinExistence type="predicted"/>
<evidence type="ECO:0000256" key="2">
    <source>
        <dbReference type="ARBA" id="ARBA00023012"/>
    </source>
</evidence>
<feature type="DNA-binding region" description="OmpR/PhoB-type" evidence="7">
    <location>
        <begin position="124"/>
        <end position="222"/>
    </location>
</feature>
<protein>
    <recommendedName>
        <fullName evidence="12">DNA-binding response regulator</fullName>
    </recommendedName>
</protein>
<dbReference type="EMBL" id="APPV01000006">
    <property type="protein sequence ID" value="ENV61004.1"/>
    <property type="molecule type" value="Genomic_DNA"/>
</dbReference>
<comment type="caution">
    <text evidence="10">The sequence shown here is derived from an EMBL/GenBank/DDBJ whole genome shotgun (WGS) entry which is preliminary data.</text>
</comment>